<dbReference type="PANTHER" id="PTHR33939">
    <property type="entry name" value="PROTEIN CBG22215"/>
    <property type="match status" value="1"/>
</dbReference>
<dbReference type="Proteomes" id="UP001162164">
    <property type="component" value="Unassembled WGS sequence"/>
</dbReference>
<comment type="caution">
    <text evidence="1">The sequence shown here is derived from an EMBL/GenBank/DDBJ whole genome shotgun (WGS) entry which is preliminary data.</text>
</comment>
<dbReference type="EMBL" id="JAPWTJ010000007">
    <property type="protein sequence ID" value="KAJ8985835.1"/>
    <property type="molecule type" value="Genomic_DNA"/>
</dbReference>
<reference evidence="1" key="1">
    <citation type="journal article" date="2023" name="Insect Mol. Biol.">
        <title>Genome sequencing provides insights into the evolution of gene families encoding plant cell wall-degrading enzymes in longhorned beetles.</title>
        <authorList>
            <person name="Shin N.R."/>
            <person name="Okamura Y."/>
            <person name="Kirsch R."/>
            <person name="Pauchet Y."/>
        </authorList>
    </citation>
    <scope>NUCLEOTIDE SEQUENCE</scope>
    <source>
        <strain evidence="1">MMC_N1</strain>
    </source>
</reference>
<protein>
    <recommendedName>
        <fullName evidence="3">Transposase</fullName>
    </recommendedName>
</protein>
<evidence type="ECO:0000313" key="1">
    <source>
        <dbReference type="EMBL" id="KAJ8985835.1"/>
    </source>
</evidence>
<proteinExistence type="predicted"/>
<dbReference type="PANTHER" id="PTHR33939:SF1">
    <property type="entry name" value="DUF4371 DOMAIN-CONTAINING PROTEIN"/>
    <property type="match status" value="1"/>
</dbReference>
<keyword evidence="2" id="KW-1185">Reference proteome</keyword>
<accession>A0ABQ9K8H1</accession>
<dbReference type="Gene3D" id="3.30.420.10">
    <property type="entry name" value="Ribonuclease H-like superfamily/Ribonuclease H"/>
    <property type="match status" value="1"/>
</dbReference>
<sequence length="312" mass="36203">MEPVDRKSGQEKYEWLEELAMKKIRIFYLDETWVNEGYGVSKVWEDKIITNTGQEFMTGWLEDGLKMPTEKRRRLIIMHMGSESGDYHKNLNPAVFRFDCLELPLGSVVVMDNAFYHSQRECTEQLATEKRNDESLVKAELLTLVRHFPNFKKYVCELNPIELICAQIKGKAARENTTFKLADVKKLLEAAVGEINADNWVKCINYEKGGTKNLDFDIMMDIANLRQLLSKWINQQHVEYWEKQELQQSSTTIIGALTGHCPLQRNLHKMRLANDPTCRRCGEDEKSALHGLCYCEGLARCRLRYLGQPFVK</sequence>
<evidence type="ECO:0008006" key="3">
    <source>
        <dbReference type="Google" id="ProtNLM"/>
    </source>
</evidence>
<name>A0ABQ9K8H1_9CUCU</name>
<dbReference type="InterPro" id="IPR036397">
    <property type="entry name" value="RNaseH_sf"/>
</dbReference>
<evidence type="ECO:0000313" key="2">
    <source>
        <dbReference type="Proteomes" id="UP001162164"/>
    </source>
</evidence>
<gene>
    <name evidence="1" type="ORF">NQ317_012076</name>
</gene>
<organism evidence="1 2">
    <name type="scientific">Molorchus minor</name>
    <dbReference type="NCBI Taxonomy" id="1323400"/>
    <lineage>
        <taxon>Eukaryota</taxon>
        <taxon>Metazoa</taxon>
        <taxon>Ecdysozoa</taxon>
        <taxon>Arthropoda</taxon>
        <taxon>Hexapoda</taxon>
        <taxon>Insecta</taxon>
        <taxon>Pterygota</taxon>
        <taxon>Neoptera</taxon>
        <taxon>Endopterygota</taxon>
        <taxon>Coleoptera</taxon>
        <taxon>Polyphaga</taxon>
        <taxon>Cucujiformia</taxon>
        <taxon>Chrysomeloidea</taxon>
        <taxon>Cerambycidae</taxon>
        <taxon>Lamiinae</taxon>
        <taxon>Monochamini</taxon>
        <taxon>Molorchus</taxon>
    </lineage>
</organism>